<accession>A0A5E7AN75</accession>
<dbReference type="RefSeq" id="WP_150802582.1">
    <property type="nucleotide sequence ID" value="NZ_CABVHY010000004.1"/>
</dbReference>
<dbReference type="Proteomes" id="UP000379480">
    <property type="component" value="Unassembled WGS sequence"/>
</dbReference>
<organism evidence="1 2">
    <name type="scientific">Pseudomonas fluorescens</name>
    <dbReference type="NCBI Taxonomy" id="294"/>
    <lineage>
        <taxon>Bacteria</taxon>
        <taxon>Pseudomonadati</taxon>
        <taxon>Pseudomonadota</taxon>
        <taxon>Gammaproteobacteria</taxon>
        <taxon>Pseudomonadales</taxon>
        <taxon>Pseudomonadaceae</taxon>
        <taxon>Pseudomonas</taxon>
    </lineage>
</organism>
<sequence>MEHFPGWMVESDYRYLKAAEVSQQDSLQKDEALVNAVAGMEIFLSSFVSTQDDNAGKANEIYKLDMVLINAAHADHQQLGKVLTDKPDKHDVLTLFHAIPESTRRRVGLDRYESLIDQYRKVSTIQREVLRYDSDPGTRRVDSQGRRALPQAWMPTHVHSVLRRAQA</sequence>
<dbReference type="EMBL" id="CABVHY010000004">
    <property type="protein sequence ID" value="VVN79995.1"/>
    <property type="molecule type" value="Genomic_DNA"/>
</dbReference>
<dbReference type="AlphaFoldDB" id="A0A5E7AN75"/>
<reference evidence="1 2" key="1">
    <citation type="submission" date="2019-09" db="EMBL/GenBank/DDBJ databases">
        <authorList>
            <person name="Chandra G."/>
            <person name="Truman W A."/>
        </authorList>
    </citation>
    <scope>NUCLEOTIDE SEQUENCE [LARGE SCALE GENOMIC DNA]</scope>
    <source>
        <strain evidence="1">PS723</strain>
    </source>
</reference>
<gene>
    <name evidence="1" type="ORF">PS723_01010</name>
</gene>
<evidence type="ECO:0000313" key="2">
    <source>
        <dbReference type="Proteomes" id="UP000379480"/>
    </source>
</evidence>
<name>A0A5E7AN75_PSEFL</name>
<proteinExistence type="predicted"/>
<evidence type="ECO:0000313" key="1">
    <source>
        <dbReference type="EMBL" id="VVN79995.1"/>
    </source>
</evidence>
<protein>
    <submittedName>
        <fullName evidence="1">Uncharacterized protein</fullName>
    </submittedName>
</protein>
<dbReference type="OrthoDB" id="6400268at2"/>